<comment type="caution">
    <text evidence="1">The sequence shown here is derived from an EMBL/GenBank/DDBJ whole genome shotgun (WGS) entry which is preliminary data.</text>
</comment>
<name>A0ABR7V801_9FLAO</name>
<dbReference type="RefSeq" id="WP_188312923.1">
    <property type="nucleotide sequence ID" value="NZ_JABTCG010000001.1"/>
</dbReference>
<proteinExistence type="predicted"/>
<accession>A0ABR7V801</accession>
<reference evidence="1 2" key="1">
    <citation type="submission" date="2020-05" db="EMBL/GenBank/DDBJ databases">
        <title>The draft genome sequence of Maribacter arenosus CAU 1321.</title>
        <authorList>
            <person name="Mu L."/>
        </authorList>
    </citation>
    <scope>NUCLEOTIDE SEQUENCE [LARGE SCALE GENOMIC DNA]</scope>
    <source>
        <strain evidence="1 2">CAU 1321</strain>
    </source>
</reference>
<dbReference type="Proteomes" id="UP000598350">
    <property type="component" value="Unassembled WGS sequence"/>
</dbReference>
<dbReference type="InterPro" id="IPR014985">
    <property type="entry name" value="WbqC"/>
</dbReference>
<organism evidence="1 2">
    <name type="scientific">Maribacter arenosus</name>
    <dbReference type="NCBI Taxonomy" id="1854708"/>
    <lineage>
        <taxon>Bacteria</taxon>
        <taxon>Pseudomonadati</taxon>
        <taxon>Bacteroidota</taxon>
        <taxon>Flavobacteriia</taxon>
        <taxon>Flavobacteriales</taxon>
        <taxon>Flavobacteriaceae</taxon>
        <taxon>Maribacter</taxon>
    </lineage>
</organism>
<sequence>MKVAVMQPYLFPYIGYFQLVNAVDYFVFADDVNYIKRGFINRNKILLNNQEQYFTVPCHKPSQNRLINEIKIADDMKGYPENILLTIRQAYKKAPFFTEVFPIIESLFHSGIDSIATLAARSVESVAKYLEIEVDLKFSSVSFSHTKGQERSARLINITKESGSDHYINPIGGNILYDKEHFKSHGITLEFLSPQIRPYTQFTDDFVPNLSIIDVLMFNSPEQTKILLEQYKLV</sequence>
<dbReference type="Pfam" id="PF08889">
    <property type="entry name" value="WbqC"/>
    <property type="match status" value="1"/>
</dbReference>
<protein>
    <submittedName>
        <fullName evidence="1">WbqC family protein</fullName>
    </submittedName>
</protein>
<keyword evidence="2" id="KW-1185">Reference proteome</keyword>
<evidence type="ECO:0000313" key="2">
    <source>
        <dbReference type="Proteomes" id="UP000598350"/>
    </source>
</evidence>
<evidence type="ECO:0000313" key="1">
    <source>
        <dbReference type="EMBL" id="MBD0849820.1"/>
    </source>
</evidence>
<gene>
    <name evidence="1" type="ORF">HPE63_03995</name>
</gene>
<dbReference type="EMBL" id="JABTCG010000001">
    <property type="protein sequence ID" value="MBD0849820.1"/>
    <property type="molecule type" value="Genomic_DNA"/>
</dbReference>